<keyword evidence="2 5" id="KW-0547">Nucleotide-binding</keyword>
<dbReference type="GO" id="GO:0003777">
    <property type="term" value="F:microtubule motor activity"/>
    <property type="evidence" value="ECO:0007669"/>
    <property type="project" value="InterPro"/>
</dbReference>
<evidence type="ECO:0000256" key="1">
    <source>
        <dbReference type="ARBA" id="ARBA00004245"/>
    </source>
</evidence>
<evidence type="ECO:0000313" key="9">
    <source>
        <dbReference type="Proteomes" id="UP000186922"/>
    </source>
</evidence>
<dbReference type="InterPro" id="IPR036961">
    <property type="entry name" value="Kinesin_motor_dom_sf"/>
</dbReference>
<feature type="compositionally biased region" description="Polar residues" evidence="6">
    <location>
        <begin position="841"/>
        <end position="854"/>
    </location>
</feature>
<dbReference type="InterPro" id="IPR027640">
    <property type="entry name" value="Kinesin-like_fam"/>
</dbReference>
<organism evidence="8 9">
    <name type="scientific">Ramazzottius varieornatus</name>
    <name type="common">Water bear</name>
    <name type="synonym">Tardigrade</name>
    <dbReference type="NCBI Taxonomy" id="947166"/>
    <lineage>
        <taxon>Eukaryota</taxon>
        <taxon>Metazoa</taxon>
        <taxon>Ecdysozoa</taxon>
        <taxon>Tardigrada</taxon>
        <taxon>Eutardigrada</taxon>
        <taxon>Parachela</taxon>
        <taxon>Hypsibioidea</taxon>
        <taxon>Ramazzottiidae</taxon>
        <taxon>Ramazzottius</taxon>
    </lineage>
</organism>
<feature type="binding site" evidence="5">
    <location>
        <begin position="197"/>
        <end position="204"/>
    </location>
    <ligand>
        <name>ATP</name>
        <dbReference type="ChEBI" id="CHEBI:30616"/>
    </ligand>
</feature>
<dbReference type="GO" id="GO:0008017">
    <property type="term" value="F:microtubule binding"/>
    <property type="evidence" value="ECO:0007669"/>
    <property type="project" value="InterPro"/>
</dbReference>
<dbReference type="PROSITE" id="PS50067">
    <property type="entry name" value="KINESIN_MOTOR_2"/>
    <property type="match status" value="1"/>
</dbReference>
<comment type="caution">
    <text evidence="8">The sequence shown here is derived from an EMBL/GenBank/DDBJ whole genome shotgun (WGS) entry which is preliminary data.</text>
</comment>
<dbReference type="InterPro" id="IPR001752">
    <property type="entry name" value="Kinesin_motor_dom"/>
</dbReference>
<evidence type="ECO:0000259" key="7">
    <source>
        <dbReference type="PROSITE" id="PS50067"/>
    </source>
</evidence>
<reference evidence="8 9" key="1">
    <citation type="journal article" date="2016" name="Nat. Commun.">
        <title>Extremotolerant tardigrade genome and improved radiotolerance of human cultured cells by tardigrade-unique protein.</title>
        <authorList>
            <person name="Hashimoto T."/>
            <person name="Horikawa D.D."/>
            <person name="Saito Y."/>
            <person name="Kuwahara H."/>
            <person name="Kozuka-Hata H."/>
            <person name="Shin-I T."/>
            <person name="Minakuchi Y."/>
            <person name="Ohishi K."/>
            <person name="Motoyama A."/>
            <person name="Aizu T."/>
            <person name="Enomoto A."/>
            <person name="Kondo K."/>
            <person name="Tanaka S."/>
            <person name="Hara Y."/>
            <person name="Koshikawa S."/>
            <person name="Sagara H."/>
            <person name="Miura T."/>
            <person name="Yokobori S."/>
            <person name="Miyagawa K."/>
            <person name="Suzuki Y."/>
            <person name="Kubo T."/>
            <person name="Oyama M."/>
            <person name="Kohara Y."/>
            <person name="Fujiyama A."/>
            <person name="Arakawa K."/>
            <person name="Katayama T."/>
            <person name="Toyoda A."/>
            <person name="Kunieda T."/>
        </authorList>
    </citation>
    <scope>NUCLEOTIDE SEQUENCE [LARGE SCALE GENOMIC DNA]</scope>
    <source>
        <strain evidence="8 9">YOKOZUNA-1</strain>
    </source>
</reference>
<evidence type="ECO:0000256" key="2">
    <source>
        <dbReference type="ARBA" id="ARBA00022741"/>
    </source>
</evidence>
<feature type="region of interest" description="Disordered" evidence="6">
    <location>
        <begin position="689"/>
        <end position="749"/>
    </location>
</feature>
<keyword evidence="4" id="KW-0963">Cytoplasm</keyword>
<accession>A0A1D1VQ09</accession>
<keyword evidence="3 5" id="KW-0067">ATP-binding</keyword>
<dbReference type="GO" id="GO:0007018">
    <property type="term" value="P:microtubule-based movement"/>
    <property type="evidence" value="ECO:0007669"/>
    <property type="project" value="InterPro"/>
</dbReference>
<dbReference type="SMART" id="SM00129">
    <property type="entry name" value="KISc"/>
    <property type="match status" value="1"/>
</dbReference>
<evidence type="ECO:0000256" key="6">
    <source>
        <dbReference type="SAM" id="MobiDB-lite"/>
    </source>
</evidence>
<protein>
    <recommendedName>
        <fullName evidence="7">Kinesin motor domain-containing protein</fullName>
    </recommendedName>
</protein>
<feature type="region of interest" description="Disordered" evidence="6">
    <location>
        <begin position="439"/>
        <end position="463"/>
    </location>
</feature>
<dbReference type="PANTHER" id="PTHR21608">
    <property type="entry name" value="KINESIN-LIKE PROTEIN CG14535"/>
    <property type="match status" value="1"/>
</dbReference>
<dbReference type="AlphaFoldDB" id="A0A1D1VQ09"/>
<dbReference type="Gene3D" id="3.40.850.10">
    <property type="entry name" value="Kinesin motor domain"/>
    <property type="match status" value="1"/>
</dbReference>
<dbReference type="STRING" id="947166.A0A1D1VQ09"/>
<keyword evidence="4" id="KW-0206">Cytoskeleton</keyword>
<dbReference type="SUPFAM" id="SSF52540">
    <property type="entry name" value="P-loop containing nucleoside triphosphate hydrolases"/>
    <property type="match status" value="1"/>
</dbReference>
<feature type="compositionally biased region" description="Polar residues" evidence="6">
    <location>
        <begin position="731"/>
        <end position="744"/>
    </location>
</feature>
<dbReference type="OrthoDB" id="8862460at2759"/>
<comment type="similarity">
    <text evidence="5">Belongs to the TRAFAC class myosin-kinesin ATPase superfamily. Kinesin family.</text>
</comment>
<gene>
    <name evidence="8" type="primary">RvY_12458</name>
    <name evidence="8" type="synonym">RvY_12458.1</name>
    <name evidence="8" type="ORF">RvY_12458-1</name>
</gene>
<comment type="subcellular location">
    <subcellularLocation>
        <location evidence="1">Cytoplasm</location>
        <location evidence="1">Cytoskeleton</location>
    </subcellularLocation>
</comment>
<proteinExistence type="inferred from homology"/>
<evidence type="ECO:0000256" key="4">
    <source>
        <dbReference type="ARBA" id="ARBA00023212"/>
    </source>
</evidence>
<dbReference type="Proteomes" id="UP000186922">
    <property type="component" value="Unassembled WGS sequence"/>
</dbReference>
<name>A0A1D1VQ09_RAMVA</name>
<feature type="compositionally biased region" description="Polar residues" evidence="6">
    <location>
        <begin position="493"/>
        <end position="503"/>
    </location>
</feature>
<feature type="region of interest" description="Disordered" evidence="6">
    <location>
        <begin position="776"/>
        <end position="795"/>
    </location>
</feature>
<dbReference type="PANTHER" id="PTHR21608:SF7">
    <property type="entry name" value="KINESIN-LIKE PROTEIN CG14535"/>
    <property type="match status" value="1"/>
</dbReference>
<keyword evidence="5" id="KW-0505">Motor protein</keyword>
<dbReference type="Pfam" id="PF00225">
    <property type="entry name" value="Kinesin"/>
    <property type="match status" value="1"/>
</dbReference>
<feature type="domain" description="Kinesin motor" evidence="7">
    <location>
        <begin position="99"/>
        <end position="433"/>
    </location>
</feature>
<feature type="compositionally biased region" description="Low complexity" evidence="6">
    <location>
        <begin position="818"/>
        <end position="839"/>
    </location>
</feature>
<evidence type="ECO:0000256" key="3">
    <source>
        <dbReference type="ARBA" id="ARBA00022840"/>
    </source>
</evidence>
<feature type="region of interest" description="Disordered" evidence="6">
    <location>
        <begin position="477"/>
        <end position="504"/>
    </location>
</feature>
<evidence type="ECO:0000256" key="5">
    <source>
        <dbReference type="PROSITE-ProRule" id="PRU00283"/>
    </source>
</evidence>
<keyword evidence="9" id="KW-1185">Reference proteome</keyword>
<dbReference type="EMBL" id="BDGG01000007">
    <property type="protein sequence ID" value="GAV01808.1"/>
    <property type="molecule type" value="Genomic_DNA"/>
</dbReference>
<dbReference type="InterPro" id="IPR027417">
    <property type="entry name" value="P-loop_NTPase"/>
</dbReference>
<feature type="region of interest" description="Disordered" evidence="6">
    <location>
        <begin position="803"/>
        <end position="881"/>
    </location>
</feature>
<dbReference type="GO" id="GO:0005856">
    <property type="term" value="C:cytoskeleton"/>
    <property type="evidence" value="ECO:0007669"/>
    <property type="project" value="UniProtKB-SubCell"/>
</dbReference>
<dbReference type="PRINTS" id="PR00380">
    <property type="entry name" value="KINESINHEAVY"/>
</dbReference>
<dbReference type="GO" id="GO:0005524">
    <property type="term" value="F:ATP binding"/>
    <property type="evidence" value="ECO:0007669"/>
    <property type="project" value="UniProtKB-UniRule"/>
</dbReference>
<evidence type="ECO:0000313" key="8">
    <source>
        <dbReference type="EMBL" id="GAV01808.1"/>
    </source>
</evidence>
<sequence>MTSAEMHPSHCSLTGSLSSSASFRRSERARRRVAECAPGSPSSAPSYRCHNMPPVRLPSAAITHEPYFTNFAQLLRKNMPPAPPQLLKNPGRKDNGPGKVKVLLRVAGPQEESGTSWMSIDQRRKQVNLLDPSMVAHYSSSTVAQRSRSALPPAPKMFTFDSIFAPDTSQSEMAATALVDLLHSVVNGVDGCLISHGQAKLGKTYSVVGCDSSATHAGLIPSAMSWLFRLMEEEKEKSGVRYTIRISAVEVSGSQETVTDLLADQALDHKAGNGSLPFCDDPRFSCPLLNPNELLANSAEEAARLLDHCLSIRRQSGTSSSSHMFFTLRLYQYRLDKSGAGGVSGDRSRLTLIDLGSQAGDSLSLSGLGNVLLALINGQKHVPCKDSKISQLLRDSLSSVSSHTVLLCHVSCATDKYHESLSVVQMASRVHRMRRKRIRTGVGSASGDSCRLTSRTGSSEVSSSEASAATTVIFCGGKPQANAESDGERRLPSSPSRIQTNPNLKLARLPANSPSLPSALGGAPQSLLCLSHSSPVRRPTIPPSPLAGESIQPILRPKMTSLKSIAEDTAPPRVASKPPLRRRRVESPVDPHRLDMVQQWVDREVSQDAPLVESVVTCDAGQQVSQLDILHETHDVCMDTPEPPTAEHFSSNGMQDSDFEINQGDLDALEALASQLSSQMDLFSFDMEKTDSVQPSRQDQKEEQEKTYPPPPAPLLPNLKWDSLWLPPTATHKTGTPSRQQSSLPKKAVPLHVILPPVPVRSSSVPRPRLKKATVLTTSPVPSEDSGHDSAFSLARPTLPVSTRLAGSKCGSTVGVNSKRSPSQSSSGLGSDGNSSVGSAVQVSPPTKSATTLVNGLKMEGSKSLPATPRHRPAQPEGANKMLQPLIVKQNLWSKLPCFGGNGESDMA</sequence>
<feature type="region of interest" description="Disordered" evidence="6">
    <location>
        <begin position="1"/>
        <end position="50"/>
    </location>
</feature>